<feature type="domain" description="N-acetyltransferase" evidence="9">
    <location>
        <begin position="1341"/>
        <end position="1482"/>
    </location>
</feature>
<dbReference type="InterPro" id="IPR014002">
    <property type="entry name" value="Agenet_dom_plant"/>
</dbReference>
<evidence type="ECO:0000256" key="1">
    <source>
        <dbReference type="ARBA" id="ARBA00004123"/>
    </source>
</evidence>
<comment type="subcellular location">
    <subcellularLocation>
        <location evidence="1">Nucleus</location>
    </subcellularLocation>
</comment>
<evidence type="ECO:0000259" key="9">
    <source>
        <dbReference type="PROSITE" id="PS51186"/>
    </source>
</evidence>
<evidence type="ECO:0000256" key="2">
    <source>
        <dbReference type="ARBA" id="ARBA00022723"/>
    </source>
</evidence>
<dbReference type="CDD" id="cd15532">
    <property type="entry name" value="PHD2_CHD_II"/>
    <property type="match status" value="1"/>
</dbReference>
<dbReference type="InterPro" id="IPR011011">
    <property type="entry name" value="Znf_FYVE_PHD"/>
</dbReference>
<dbReference type="Gene3D" id="3.40.630.30">
    <property type="match status" value="1"/>
</dbReference>
<dbReference type="InterPro" id="IPR013083">
    <property type="entry name" value="Znf_RING/FYVE/PHD"/>
</dbReference>
<keyword evidence="3 6" id="KW-0863">Zinc-finger</keyword>
<dbReference type="SMART" id="SM00743">
    <property type="entry name" value="Agenet"/>
    <property type="match status" value="2"/>
</dbReference>
<dbReference type="InterPro" id="IPR056511">
    <property type="entry name" value="IDM1_C"/>
</dbReference>
<dbReference type="GO" id="GO:0005634">
    <property type="term" value="C:nucleus"/>
    <property type="evidence" value="ECO:0007669"/>
    <property type="project" value="UniProtKB-SubCell"/>
</dbReference>
<sequence>MDLKVDKSSHGCTQDFPMLGEGERVEVRQKDVGLRGSWHMGTIVSIKAGYREVEYDELLTDDGLCKLRECIPCPNLNQIAGISSPSKRSSSTTATNSALAISSVRTPSKRRGWLRPCPPPLKEPSPLTWRRGFYVEVFYQDAWWEAVLLNDVTSLDNDALFIVIFPDEGDLARVHVNNMRISQCWDEVTGNWSIKGRSNLSQLLRRRGLVLREVTSSADFKCRITELGKDLMCDNSEPYLTGTIQGCPSAGSQYEDKDNLVPPLQDRSNEDAKAVQTTEDLQSEPFACSQPDKSNKAENAVETAKSTGDVYVTPISIEAEHHMGFSEHCDKSSSEALQNLKICHTDSIFGCESETTAFEKALVEREDPMLFRQLTCQGENSELGSGRLTVEGDYVQQNVFFKRRKMREVPSPMYLGAPNPQVAPLSPQVDGSVHCSHMIGKASCSCTGCIDRECELCESCSDSRGGSNLRVVSGPILGVSLNADDMQLSIKDEKNTVTRKQSSSQHSMVFDNGNISSKGNDNLQVSAIQKPFLLALEAPLHVSREGPEAQEAVIEMESSPIRSEKRKTFVQKVAKEDCTVTSINENESGGVCEKSTRRLSLRPRQSICNSAQTSGANVLQSTRSRKPSQEKAAFGRETRPERNMLKRTCRAHFVEKAMLMGVRHESRGGVSEGKNSSLRPVGMAVSEGENDTLGSFREQLLRRKPISDLKRKASGLSLSPSKVVMKDKKKHGDKILSLPAFEGNTVAKRRVKKIKTSAAQNPSDIDLKRDKSSKVRVMGQNHEREIFKVTRALMSEVAKGKIGASCLSEIEVINLNQKKKTLVNEMSLKNLVSEIGKTACLEAGCTIEYRQRKSCYHFDAVYVSPKGSTYWSLPRAWHALGMEKQKVRLKVEKSIIQKVLSKINQNQQLQSAFKMLDRFSGKSVQEIMDSVSMTYAELTDLLIEDLKILKKDTVKKKDTQGKTMSKGMPDNTNSNKKKSKQKHDAKIFAGKGSCKASMTAVYSRLKYIQDRSPGKLDKNKASQKAELGILKSKSSKKQRFLLKGLLKGGKIGEGKFNHGSTLGKDDGLERRSGLRLEVRSSSSCMEDASEDLSCESKRTIFSWMISRGSVLEKERISCVDQETDRCLKEGMLTEAGILCMCCMEVYSVEGFKDHGRGEVRKLLCNLFFASGRSFLDAQLDAWDKEIQQRRTKNYIGVTPDDTNDDSCLLCGDGGDLLCCDFCPSTFHPSCLELVNVPEGDWYCPLCRCGVCKGSDGFKELEVCKQCEHRYHLSCLQGNQIVFQQPFMCGDSCKKIYSSLRNLIGISHPLGGGFYWTLLQCTEELEAEDLQSTLDVNSKLAVALLVLKECFNPMSDPRTNIDMITHAAYNRRSEFSRLNYAGFYTVVLEQDNEIISAASIRVHGARIAEMPLIGTRHKYRRQGMCRRLVGAIEKLLSSLGVVNFILPAIQELYETWTNAFGFKPLDSSLILETKYLSMMMFPGTDLLQKCLLGDATVSSNEQIQ</sequence>
<feature type="region of interest" description="Disordered" evidence="7">
    <location>
        <begin position="82"/>
        <end position="102"/>
    </location>
</feature>
<feature type="compositionally biased region" description="Polar residues" evidence="7">
    <location>
        <begin position="498"/>
        <end position="516"/>
    </location>
</feature>
<dbReference type="Proteomes" id="UP000825935">
    <property type="component" value="Chromosome 35"/>
</dbReference>
<dbReference type="InterPro" id="IPR000182">
    <property type="entry name" value="GNAT_dom"/>
</dbReference>
<dbReference type="Gene3D" id="3.30.40.10">
    <property type="entry name" value="Zinc/RING finger domain, C3HC4 (zinc finger)"/>
    <property type="match status" value="1"/>
</dbReference>
<organism evidence="10 11">
    <name type="scientific">Ceratopteris richardii</name>
    <name type="common">Triangle waterfern</name>
    <dbReference type="NCBI Taxonomy" id="49495"/>
    <lineage>
        <taxon>Eukaryota</taxon>
        <taxon>Viridiplantae</taxon>
        <taxon>Streptophyta</taxon>
        <taxon>Embryophyta</taxon>
        <taxon>Tracheophyta</taxon>
        <taxon>Polypodiopsida</taxon>
        <taxon>Polypodiidae</taxon>
        <taxon>Polypodiales</taxon>
        <taxon>Pteridineae</taxon>
        <taxon>Pteridaceae</taxon>
        <taxon>Parkerioideae</taxon>
        <taxon>Ceratopteris</taxon>
    </lineage>
</organism>
<comment type="caution">
    <text evidence="10">The sequence shown here is derived from an EMBL/GenBank/DDBJ whole genome shotgun (WGS) entry which is preliminary data.</text>
</comment>
<dbReference type="GO" id="GO:0006357">
    <property type="term" value="P:regulation of transcription by RNA polymerase II"/>
    <property type="evidence" value="ECO:0007669"/>
    <property type="project" value="TreeGrafter"/>
</dbReference>
<dbReference type="InterPro" id="IPR042163">
    <property type="entry name" value="PHF12"/>
</dbReference>
<keyword evidence="11" id="KW-1185">Reference proteome</keyword>
<dbReference type="SMART" id="SM00249">
    <property type="entry name" value="PHD"/>
    <property type="match status" value="2"/>
</dbReference>
<dbReference type="GO" id="GO:0003714">
    <property type="term" value="F:transcription corepressor activity"/>
    <property type="evidence" value="ECO:0007669"/>
    <property type="project" value="InterPro"/>
</dbReference>
<feature type="compositionally biased region" description="Polar residues" evidence="7">
    <location>
        <begin position="611"/>
        <end position="622"/>
    </location>
</feature>
<name>A0A8T2QED6_CERRI</name>
<dbReference type="Pfam" id="PF16135">
    <property type="entry name" value="TDBD"/>
    <property type="match status" value="1"/>
</dbReference>
<dbReference type="SUPFAM" id="SSF55729">
    <property type="entry name" value="Acyl-CoA N-acyltransferases (Nat)"/>
    <property type="match status" value="1"/>
</dbReference>
<dbReference type="GO" id="GO:0008270">
    <property type="term" value="F:zinc ion binding"/>
    <property type="evidence" value="ECO:0007669"/>
    <property type="project" value="UniProtKB-KW"/>
</dbReference>
<dbReference type="PROSITE" id="PS50016">
    <property type="entry name" value="ZF_PHD_2"/>
    <property type="match status" value="1"/>
</dbReference>
<dbReference type="GO" id="GO:0016747">
    <property type="term" value="F:acyltransferase activity, transferring groups other than amino-acyl groups"/>
    <property type="evidence" value="ECO:0007669"/>
    <property type="project" value="InterPro"/>
</dbReference>
<feature type="compositionally biased region" description="Low complexity" evidence="7">
    <location>
        <begin position="83"/>
        <end position="102"/>
    </location>
</feature>
<evidence type="ECO:0000259" key="8">
    <source>
        <dbReference type="PROSITE" id="PS50016"/>
    </source>
</evidence>
<dbReference type="PANTHER" id="PTHR46309:SF1">
    <property type="entry name" value="PHD FINGER PROTEIN 12"/>
    <property type="match status" value="1"/>
</dbReference>
<evidence type="ECO:0000313" key="11">
    <source>
        <dbReference type="Proteomes" id="UP000825935"/>
    </source>
</evidence>
<dbReference type="EMBL" id="CM035440">
    <property type="protein sequence ID" value="KAH7282452.1"/>
    <property type="molecule type" value="Genomic_DNA"/>
</dbReference>
<keyword evidence="2" id="KW-0479">Metal-binding</keyword>
<feature type="compositionally biased region" description="Basic and acidic residues" evidence="7">
    <location>
        <begin position="627"/>
        <end position="642"/>
    </location>
</feature>
<keyword evidence="5" id="KW-0539">Nucleus</keyword>
<dbReference type="Pfam" id="PF23209">
    <property type="entry name" value="IDM1_C"/>
    <property type="match status" value="1"/>
</dbReference>
<feature type="region of interest" description="Disordered" evidence="7">
    <location>
        <begin position="955"/>
        <end position="984"/>
    </location>
</feature>
<dbReference type="InterPro" id="IPR019787">
    <property type="entry name" value="Znf_PHD-finger"/>
</dbReference>
<evidence type="ECO:0000256" key="3">
    <source>
        <dbReference type="ARBA" id="ARBA00022771"/>
    </source>
</evidence>
<dbReference type="PROSITE" id="PS01359">
    <property type="entry name" value="ZF_PHD_1"/>
    <property type="match status" value="1"/>
</dbReference>
<feature type="domain" description="PHD-type" evidence="8">
    <location>
        <begin position="1204"/>
        <end position="1249"/>
    </location>
</feature>
<dbReference type="SUPFAM" id="SSF57903">
    <property type="entry name" value="FYVE/PHD zinc finger"/>
    <property type="match status" value="1"/>
</dbReference>
<dbReference type="InterPro" id="IPR001965">
    <property type="entry name" value="Znf_PHD"/>
</dbReference>
<proteinExistence type="predicted"/>
<evidence type="ECO:0000313" key="10">
    <source>
        <dbReference type="EMBL" id="KAH7282452.1"/>
    </source>
</evidence>
<dbReference type="Pfam" id="PF00628">
    <property type="entry name" value="PHD"/>
    <property type="match status" value="1"/>
</dbReference>
<evidence type="ECO:0000256" key="4">
    <source>
        <dbReference type="ARBA" id="ARBA00022833"/>
    </source>
</evidence>
<dbReference type="CDD" id="cd20405">
    <property type="entry name" value="Tudor_Agenet_AtDUF_rpt1_3"/>
    <property type="match status" value="1"/>
</dbReference>
<dbReference type="PANTHER" id="PTHR46309">
    <property type="entry name" value="PHD FINGER PROTEIN 12"/>
    <property type="match status" value="1"/>
</dbReference>
<dbReference type="InterPro" id="IPR019786">
    <property type="entry name" value="Zinc_finger_PHD-type_CS"/>
</dbReference>
<evidence type="ECO:0000256" key="5">
    <source>
        <dbReference type="ARBA" id="ARBA00023242"/>
    </source>
</evidence>
<dbReference type="Pfam" id="PF05641">
    <property type="entry name" value="Agenet"/>
    <property type="match status" value="1"/>
</dbReference>
<evidence type="ECO:0000256" key="6">
    <source>
        <dbReference type="PROSITE-ProRule" id="PRU00146"/>
    </source>
</evidence>
<feature type="region of interest" description="Disordered" evidence="7">
    <location>
        <begin position="495"/>
        <end position="516"/>
    </location>
</feature>
<keyword evidence="4" id="KW-0862">Zinc</keyword>
<reference evidence="10" key="1">
    <citation type="submission" date="2021-08" db="EMBL/GenBank/DDBJ databases">
        <title>WGS assembly of Ceratopteris richardii.</title>
        <authorList>
            <person name="Marchant D.B."/>
            <person name="Chen G."/>
            <person name="Jenkins J."/>
            <person name="Shu S."/>
            <person name="Leebens-Mack J."/>
            <person name="Grimwood J."/>
            <person name="Schmutz J."/>
            <person name="Soltis P."/>
            <person name="Soltis D."/>
            <person name="Chen Z.-H."/>
        </authorList>
    </citation>
    <scope>NUCLEOTIDE SEQUENCE</scope>
    <source>
        <strain evidence="10">Whitten #5841</strain>
        <tissue evidence="10">Leaf</tissue>
    </source>
</reference>
<feature type="region of interest" description="Disordered" evidence="7">
    <location>
        <begin position="611"/>
        <end position="642"/>
    </location>
</feature>
<dbReference type="CDD" id="cd04301">
    <property type="entry name" value="NAT_SF"/>
    <property type="match status" value="1"/>
</dbReference>
<gene>
    <name evidence="10" type="ORF">KP509_35G031200</name>
</gene>
<protein>
    <submittedName>
        <fullName evidence="10">Uncharacterized protein</fullName>
    </submittedName>
</protein>
<dbReference type="InterPro" id="IPR016181">
    <property type="entry name" value="Acyl_CoA_acyltransferase"/>
</dbReference>
<evidence type="ECO:0000256" key="7">
    <source>
        <dbReference type="SAM" id="MobiDB-lite"/>
    </source>
</evidence>
<dbReference type="PROSITE" id="PS51186">
    <property type="entry name" value="GNAT"/>
    <property type="match status" value="1"/>
</dbReference>
<dbReference type="InterPro" id="IPR032308">
    <property type="entry name" value="TDBD"/>
</dbReference>
<dbReference type="OrthoDB" id="1919692at2759"/>
<dbReference type="InterPro" id="IPR008395">
    <property type="entry name" value="Agenet-like_dom"/>
</dbReference>
<accession>A0A8T2QED6</accession>